<dbReference type="InterPro" id="IPR002938">
    <property type="entry name" value="FAD-bd"/>
</dbReference>
<dbReference type="GO" id="GO:0071949">
    <property type="term" value="F:FAD binding"/>
    <property type="evidence" value="ECO:0007669"/>
    <property type="project" value="InterPro"/>
</dbReference>
<dbReference type="PANTHER" id="PTHR43004">
    <property type="entry name" value="TRK SYSTEM POTASSIUM UPTAKE PROTEIN"/>
    <property type="match status" value="1"/>
</dbReference>
<keyword evidence="4" id="KW-0560">Oxidoreductase</keyword>
<dbReference type="STRING" id="938405.SAMN02927895_02231"/>
<dbReference type="SUPFAM" id="SSF51905">
    <property type="entry name" value="FAD/NAD(P)-binding domain"/>
    <property type="match status" value="1"/>
</dbReference>
<dbReference type="InterPro" id="IPR036188">
    <property type="entry name" value="FAD/NAD-bd_sf"/>
</dbReference>
<evidence type="ECO:0000313" key="5">
    <source>
        <dbReference type="Proteomes" id="UP000198925"/>
    </source>
</evidence>
<dbReference type="NCBIfam" id="NF006091">
    <property type="entry name" value="PRK08243.1"/>
    <property type="match status" value="1"/>
</dbReference>
<dbReference type="AlphaFoldDB" id="A0A1G6PUK3"/>
<dbReference type="GO" id="GO:0016709">
    <property type="term" value="F:oxidoreductase activity, acting on paired donors, with incorporation or reduction of molecular oxygen, NAD(P)H as one donor, and incorporation of one atom of oxygen"/>
    <property type="evidence" value="ECO:0007669"/>
    <property type="project" value="UniProtKB-ARBA"/>
</dbReference>
<accession>A0A1G6PUK3</accession>
<feature type="domain" description="FAD-binding" evidence="3">
    <location>
        <begin position="2"/>
        <end position="343"/>
    </location>
</feature>
<dbReference type="Gene3D" id="3.30.9.10">
    <property type="entry name" value="D-Amino Acid Oxidase, subunit A, domain 2"/>
    <property type="match status" value="1"/>
</dbReference>
<name>A0A1G6PUK3_9PROT</name>
<reference evidence="4 5" key="1">
    <citation type="submission" date="2016-10" db="EMBL/GenBank/DDBJ databases">
        <authorList>
            <person name="de Groot N.N."/>
        </authorList>
    </citation>
    <scope>NUCLEOTIDE SEQUENCE [LARGE SCALE GENOMIC DNA]</scope>
    <source>
        <strain evidence="4 5">CPCC 100156</strain>
    </source>
</reference>
<dbReference type="Gene3D" id="3.50.50.60">
    <property type="entry name" value="FAD/NAD(P)-binding domain"/>
    <property type="match status" value="1"/>
</dbReference>
<sequence length="392" mass="43250">MRTQVGIIGAGPAGLLLALMLERRGIASVIVEVRERAAIEATIRAGILEQSTVDLMVELGVADRLRREGVVHHGTILRFGGRNHRIDFADLTGGRVATLYPQHEVLKDLIAARLAQGGHILFGAKVTEIADLASDEPQLHFTDAAGLAQTLRCDIIVGADGSYGAGRAAIPADRRKDFLRIYPFGWFGILCEAPPSSAELIYARHARGFALISNRTPEVQRMYFQCDPDDRVEHWSEDRIWAELQARLAGEDGFRLKEGRIFQKTIVPMRSFVCEPMQHGRLFLAGDAAHVVPPTGAKGLNLAASDVWHLDRALGAFFAGGDMTALEAYTATALRRVWRAQHFSWWMTSMLHRFEGASEFDERRQLAELEHVTTSRAAATALAETYVGLPYA</sequence>
<dbReference type="PRINTS" id="PR00420">
    <property type="entry name" value="RNGMNOXGNASE"/>
</dbReference>
<evidence type="ECO:0000256" key="2">
    <source>
        <dbReference type="ARBA" id="ARBA00022827"/>
    </source>
</evidence>
<keyword evidence="1" id="KW-0285">Flavoprotein</keyword>
<dbReference type="EMBL" id="FMZX01000002">
    <property type="protein sequence ID" value="SDC83077.1"/>
    <property type="molecule type" value="Genomic_DNA"/>
</dbReference>
<dbReference type="PANTHER" id="PTHR43004:SF3">
    <property type="entry name" value="P-HYDROXYBENZOATE HYDROXYLASE"/>
    <property type="match status" value="1"/>
</dbReference>
<evidence type="ECO:0000256" key="1">
    <source>
        <dbReference type="ARBA" id="ARBA00022630"/>
    </source>
</evidence>
<keyword evidence="5" id="KW-1185">Reference proteome</keyword>
<dbReference type="RefSeq" id="WP_090662344.1">
    <property type="nucleotide sequence ID" value="NZ_FMZX01000002.1"/>
</dbReference>
<protein>
    <submittedName>
        <fullName evidence="4">p-hydroxybenzoate 3-monooxygenase</fullName>
    </submittedName>
</protein>
<dbReference type="InterPro" id="IPR050641">
    <property type="entry name" value="RIFMO-like"/>
</dbReference>
<gene>
    <name evidence="4" type="ORF">SAMN04487779_1002504</name>
</gene>
<evidence type="ECO:0000313" key="4">
    <source>
        <dbReference type="EMBL" id="SDC83077.1"/>
    </source>
</evidence>
<dbReference type="Proteomes" id="UP000198925">
    <property type="component" value="Unassembled WGS sequence"/>
</dbReference>
<proteinExistence type="predicted"/>
<dbReference type="SUPFAM" id="SSF54373">
    <property type="entry name" value="FAD-linked reductases, C-terminal domain"/>
    <property type="match status" value="1"/>
</dbReference>
<keyword evidence="4" id="KW-0503">Monooxygenase</keyword>
<organism evidence="4 5">
    <name type="scientific">Belnapia rosea</name>
    <dbReference type="NCBI Taxonomy" id="938405"/>
    <lineage>
        <taxon>Bacteria</taxon>
        <taxon>Pseudomonadati</taxon>
        <taxon>Pseudomonadota</taxon>
        <taxon>Alphaproteobacteria</taxon>
        <taxon>Acetobacterales</taxon>
        <taxon>Roseomonadaceae</taxon>
        <taxon>Belnapia</taxon>
    </lineage>
</organism>
<keyword evidence="2" id="KW-0274">FAD</keyword>
<evidence type="ECO:0000259" key="3">
    <source>
        <dbReference type="Pfam" id="PF01494"/>
    </source>
</evidence>
<dbReference type="Pfam" id="PF01494">
    <property type="entry name" value="FAD_binding_3"/>
    <property type="match status" value="1"/>
</dbReference>